<evidence type="ECO:0000256" key="1">
    <source>
        <dbReference type="ARBA" id="ARBA00005446"/>
    </source>
</evidence>
<comment type="caution">
    <text evidence="5">The sequence shown here is derived from an EMBL/GenBank/DDBJ whole genome shotgun (WGS) entry which is preliminary data.</text>
</comment>
<evidence type="ECO:0000313" key="6">
    <source>
        <dbReference type="Proteomes" id="UP001186944"/>
    </source>
</evidence>
<dbReference type="SUPFAM" id="SSF52540">
    <property type="entry name" value="P-loop containing nucleoside triphosphate hydrolases"/>
    <property type="match status" value="1"/>
</dbReference>
<dbReference type="EMBL" id="VSWD01000001">
    <property type="protein sequence ID" value="KAK3108800.1"/>
    <property type="molecule type" value="Genomic_DNA"/>
</dbReference>
<protein>
    <recommendedName>
        <fullName evidence="3">DNA 3'-5' helicase</fullName>
        <ecNumber evidence="3">5.6.2.4</ecNumber>
    </recommendedName>
</protein>
<evidence type="ECO:0000313" key="5">
    <source>
        <dbReference type="EMBL" id="KAK3108800.1"/>
    </source>
</evidence>
<dbReference type="Proteomes" id="UP001186944">
    <property type="component" value="Unassembled WGS sequence"/>
</dbReference>
<dbReference type="GO" id="GO:0005737">
    <property type="term" value="C:cytoplasm"/>
    <property type="evidence" value="ECO:0007669"/>
    <property type="project" value="TreeGrafter"/>
</dbReference>
<dbReference type="InterPro" id="IPR001650">
    <property type="entry name" value="Helicase_C-like"/>
</dbReference>
<evidence type="ECO:0000256" key="2">
    <source>
        <dbReference type="ARBA" id="ARBA00034617"/>
    </source>
</evidence>
<dbReference type="PANTHER" id="PTHR13710:SF157">
    <property type="entry name" value="DNA HELICASE"/>
    <property type="match status" value="1"/>
</dbReference>
<feature type="domain" description="Helicase C-terminal" evidence="4">
    <location>
        <begin position="67"/>
        <end position="246"/>
    </location>
</feature>
<dbReference type="SMART" id="SM00490">
    <property type="entry name" value="HELICc"/>
    <property type="match status" value="1"/>
</dbReference>
<dbReference type="GO" id="GO:0000724">
    <property type="term" value="P:double-strand break repair via homologous recombination"/>
    <property type="evidence" value="ECO:0007669"/>
    <property type="project" value="TreeGrafter"/>
</dbReference>
<comment type="catalytic activity">
    <reaction evidence="2">
        <text>Couples ATP hydrolysis with the unwinding of duplex DNA by translocating in the 3'-5' direction.</text>
        <dbReference type="EC" id="5.6.2.4"/>
    </reaction>
</comment>
<comment type="similarity">
    <text evidence="1">Belongs to the helicase family. RecQ subfamily.</text>
</comment>
<dbReference type="GO" id="GO:0000723">
    <property type="term" value="P:telomere maintenance"/>
    <property type="evidence" value="ECO:0007669"/>
    <property type="project" value="TreeGrafter"/>
</dbReference>
<proteinExistence type="inferred from homology"/>
<reference evidence="5" key="1">
    <citation type="submission" date="2019-08" db="EMBL/GenBank/DDBJ databases">
        <title>The improved chromosome-level genome for the pearl oyster Pinctada fucata martensii using PacBio sequencing and Hi-C.</title>
        <authorList>
            <person name="Zheng Z."/>
        </authorList>
    </citation>
    <scope>NUCLEOTIDE SEQUENCE</scope>
    <source>
        <strain evidence="5">ZZ-2019</strain>
        <tissue evidence="5">Adductor muscle</tissue>
    </source>
</reference>
<gene>
    <name evidence="5" type="ORF">FSP39_016000</name>
</gene>
<dbReference type="InterPro" id="IPR027417">
    <property type="entry name" value="P-loop_NTPase"/>
</dbReference>
<dbReference type="GO" id="GO:0009378">
    <property type="term" value="F:four-way junction helicase activity"/>
    <property type="evidence" value="ECO:0007669"/>
    <property type="project" value="TreeGrafter"/>
</dbReference>
<accession>A0AA88YU66</accession>
<dbReference type="PANTHER" id="PTHR13710">
    <property type="entry name" value="DNA HELICASE RECQ FAMILY MEMBER"/>
    <property type="match status" value="1"/>
</dbReference>
<sequence>MRNICELRSHFPTVPFLLLTATCTKKVLRKITDQLHLPDLCIETFSPDRPNIYLHWNLKCQNDPVEELSWLLDELRTEGREMKKTLIYVRSISKAATLFRDAIGSLRDDTYLNNIKSFENSLVALYHAGLNQEEQEHVLQELPKSDSIIRIVICTVAFGMGVNITDIRYVIHWGACDTIMEYWQEVGRAGRDGKDADAISYITPSSKIHVSDEMKQLVKDIALPNTCIRKSVLSAFIGVAPAQDLSCLCRCCSNCRNQCVHE</sequence>
<dbReference type="GO" id="GO:0043138">
    <property type="term" value="F:3'-5' DNA helicase activity"/>
    <property type="evidence" value="ECO:0007669"/>
    <property type="project" value="UniProtKB-EC"/>
</dbReference>
<organism evidence="5 6">
    <name type="scientific">Pinctada imbricata</name>
    <name type="common">Atlantic pearl-oyster</name>
    <name type="synonym">Pinctada martensii</name>
    <dbReference type="NCBI Taxonomy" id="66713"/>
    <lineage>
        <taxon>Eukaryota</taxon>
        <taxon>Metazoa</taxon>
        <taxon>Spiralia</taxon>
        <taxon>Lophotrochozoa</taxon>
        <taxon>Mollusca</taxon>
        <taxon>Bivalvia</taxon>
        <taxon>Autobranchia</taxon>
        <taxon>Pteriomorphia</taxon>
        <taxon>Pterioida</taxon>
        <taxon>Pterioidea</taxon>
        <taxon>Pteriidae</taxon>
        <taxon>Pinctada</taxon>
    </lineage>
</organism>
<evidence type="ECO:0000256" key="3">
    <source>
        <dbReference type="ARBA" id="ARBA00034808"/>
    </source>
</evidence>
<dbReference type="AlphaFoldDB" id="A0AA88YU66"/>
<keyword evidence="6" id="KW-1185">Reference proteome</keyword>
<dbReference type="GO" id="GO:0005694">
    <property type="term" value="C:chromosome"/>
    <property type="evidence" value="ECO:0007669"/>
    <property type="project" value="TreeGrafter"/>
</dbReference>
<dbReference type="Gene3D" id="3.40.50.300">
    <property type="entry name" value="P-loop containing nucleotide triphosphate hydrolases"/>
    <property type="match status" value="2"/>
</dbReference>
<dbReference type="PROSITE" id="PS51194">
    <property type="entry name" value="HELICASE_CTER"/>
    <property type="match status" value="1"/>
</dbReference>
<dbReference type="GO" id="GO:0005654">
    <property type="term" value="C:nucleoplasm"/>
    <property type="evidence" value="ECO:0007669"/>
    <property type="project" value="TreeGrafter"/>
</dbReference>
<dbReference type="Pfam" id="PF00271">
    <property type="entry name" value="Helicase_C"/>
    <property type="match status" value="1"/>
</dbReference>
<dbReference type="EC" id="5.6.2.4" evidence="3"/>
<evidence type="ECO:0000259" key="4">
    <source>
        <dbReference type="PROSITE" id="PS51194"/>
    </source>
</evidence>
<name>A0AA88YU66_PINIB</name>